<dbReference type="Proteomes" id="UP000834106">
    <property type="component" value="Chromosome 2"/>
</dbReference>
<evidence type="ECO:0000313" key="8">
    <source>
        <dbReference type="Proteomes" id="UP000834106"/>
    </source>
</evidence>
<name>A0AAD1YUA8_9LAMI</name>
<evidence type="ECO:0000256" key="4">
    <source>
        <dbReference type="ARBA" id="ARBA00023163"/>
    </source>
</evidence>
<dbReference type="GO" id="GO:0003700">
    <property type="term" value="F:DNA-binding transcription factor activity"/>
    <property type="evidence" value="ECO:0007669"/>
    <property type="project" value="InterPro"/>
</dbReference>
<dbReference type="InterPro" id="IPR036638">
    <property type="entry name" value="HLH_DNA-bd_sf"/>
</dbReference>
<dbReference type="PANTHER" id="PTHR45844:SF3">
    <property type="entry name" value="BHLH DOMAIN-CONTAINING PROTEIN"/>
    <property type="match status" value="1"/>
</dbReference>
<keyword evidence="8" id="KW-1185">Reference proteome</keyword>
<evidence type="ECO:0000259" key="6">
    <source>
        <dbReference type="PROSITE" id="PS50888"/>
    </source>
</evidence>
<dbReference type="EMBL" id="OU503037">
    <property type="protein sequence ID" value="CAI9757250.1"/>
    <property type="molecule type" value="Genomic_DNA"/>
</dbReference>
<sequence length="255" mass="28476">MDFFNSINGNSDNYFGFQGVITNGSSSSSSLVLDEERGELVRAMVKPGQKEVNAEKASIALRNHSEAERRRRERINGHLSTLRSLIPGTDKMDKALLLAEVINKVKELRGKVAEATKGTLVPTDIDEVRVEQQADEHDGAFFSIRASLCCDYRHEILSDLRLTLESLPLKTVRAEIATLGSRMVNVFVVTGCNTENVNSPEDCQPLIDSVRQALKSVLDKFYASEESTSRNMVSRKKRKVSFFSPSNLSSLEDFW</sequence>
<dbReference type="SMART" id="SM00353">
    <property type="entry name" value="HLH"/>
    <property type="match status" value="1"/>
</dbReference>
<keyword evidence="4" id="KW-0804">Transcription</keyword>
<gene>
    <name evidence="7" type="ORF">FPE_LOCUS4680</name>
</gene>
<keyword evidence="5" id="KW-0539">Nucleus</keyword>
<dbReference type="PANTHER" id="PTHR45844">
    <property type="entry name" value="TRANSCRIPTION FACTOR BHLH30"/>
    <property type="match status" value="1"/>
</dbReference>
<accession>A0AAD1YUA8</accession>
<dbReference type="Pfam" id="PF00010">
    <property type="entry name" value="HLH"/>
    <property type="match status" value="1"/>
</dbReference>
<organism evidence="7 8">
    <name type="scientific">Fraxinus pennsylvanica</name>
    <dbReference type="NCBI Taxonomy" id="56036"/>
    <lineage>
        <taxon>Eukaryota</taxon>
        <taxon>Viridiplantae</taxon>
        <taxon>Streptophyta</taxon>
        <taxon>Embryophyta</taxon>
        <taxon>Tracheophyta</taxon>
        <taxon>Spermatophyta</taxon>
        <taxon>Magnoliopsida</taxon>
        <taxon>eudicotyledons</taxon>
        <taxon>Gunneridae</taxon>
        <taxon>Pentapetalae</taxon>
        <taxon>asterids</taxon>
        <taxon>lamiids</taxon>
        <taxon>Lamiales</taxon>
        <taxon>Oleaceae</taxon>
        <taxon>Oleeae</taxon>
        <taxon>Fraxinus</taxon>
    </lineage>
</organism>
<evidence type="ECO:0000256" key="3">
    <source>
        <dbReference type="ARBA" id="ARBA00023125"/>
    </source>
</evidence>
<dbReference type="GO" id="GO:0003677">
    <property type="term" value="F:DNA binding"/>
    <property type="evidence" value="ECO:0007669"/>
    <property type="project" value="UniProtKB-KW"/>
</dbReference>
<reference evidence="7" key="1">
    <citation type="submission" date="2023-05" db="EMBL/GenBank/DDBJ databases">
        <authorList>
            <person name="Huff M."/>
        </authorList>
    </citation>
    <scope>NUCLEOTIDE SEQUENCE</scope>
</reference>
<dbReference type="InterPro" id="IPR045847">
    <property type="entry name" value="AIG1-like"/>
</dbReference>
<dbReference type="InterPro" id="IPR011598">
    <property type="entry name" value="bHLH_dom"/>
</dbReference>
<evidence type="ECO:0000313" key="7">
    <source>
        <dbReference type="EMBL" id="CAI9757250.1"/>
    </source>
</evidence>
<dbReference type="Gene3D" id="4.10.280.10">
    <property type="entry name" value="Helix-loop-helix DNA-binding domain"/>
    <property type="match status" value="1"/>
</dbReference>
<keyword evidence="2" id="KW-0805">Transcription regulation</keyword>
<proteinExistence type="predicted"/>
<dbReference type="GO" id="GO:0005634">
    <property type="term" value="C:nucleus"/>
    <property type="evidence" value="ECO:0007669"/>
    <property type="project" value="UniProtKB-SubCell"/>
</dbReference>
<evidence type="ECO:0000256" key="1">
    <source>
        <dbReference type="ARBA" id="ARBA00004123"/>
    </source>
</evidence>
<comment type="subcellular location">
    <subcellularLocation>
        <location evidence="1">Nucleus</location>
    </subcellularLocation>
</comment>
<evidence type="ECO:0000256" key="2">
    <source>
        <dbReference type="ARBA" id="ARBA00023015"/>
    </source>
</evidence>
<feature type="domain" description="BHLH" evidence="6">
    <location>
        <begin position="59"/>
        <end position="108"/>
    </location>
</feature>
<evidence type="ECO:0000256" key="5">
    <source>
        <dbReference type="ARBA" id="ARBA00023242"/>
    </source>
</evidence>
<protein>
    <recommendedName>
        <fullName evidence="6">BHLH domain-containing protein</fullName>
    </recommendedName>
</protein>
<dbReference type="GO" id="GO:0046983">
    <property type="term" value="F:protein dimerization activity"/>
    <property type="evidence" value="ECO:0007669"/>
    <property type="project" value="InterPro"/>
</dbReference>
<dbReference type="AlphaFoldDB" id="A0AAD1YUA8"/>
<keyword evidence="3" id="KW-0238">DNA-binding</keyword>
<dbReference type="PROSITE" id="PS50888">
    <property type="entry name" value="BHLH"/>
    <property type="match status" value="1"/>
</dbReference>
<dbReference type="SUPFAM" id="SSF47459">
    <property type="entry name" value="HLH, helix-loop-helix DNA-binding domain"/>
    <property type="match status" value="1"/>
</dbReference>